<gene>
    <name evidence="1" type="ORF">D4764_14G0011390</name>
</gene>
<dbReference type="EMBL" id="RHFK02000006">
    <property type="protein sequence ID" value="TWW75136.1"/>
    <property type="molecule type" value="Genomic_DNA"/>
</dbReference>
<comment type="caution">
    <text evidence="1">The sequence shown here is derived from an EMBL/GenBank/DDBJ whole genome shotgun (WGS) entry which is preliminary data.</text>
</comment>
<dbReference type="Proteomes" id="UP000324091">
    <property type="component" value="Chromosome 14"/>
</dbReference>
<protein>
    <submittedName>
        <fullName evidence="1">Uncharacterized protein</fullName>
    </submittedName>
</protein>
<evidence type="ECO:0000313" key="1">
    <source>
        <dbReference type="EMBL" id="TWW75136.1"/>
    </source>
</evidence>
<proteinExistence type="predicted"/>
<keyword evidence="2" id="KW-1185">Reference proteome</keyword>
<name>A0A5C6P7I5_9TELE</name>
<reference evidence="1 2" key="1">
    <citation type="submission" date="2019-04" db="EMBL/GenBank/DDBJ databases">
        <title>Chromosome genome assembly for Takifugu flavidus.</title>
        <authorList>
            <person name="Xiao S."/>
        </authorList>
    </citation>
    <scope>NUCLEOTIDE SEQUENCE [LARGE SCALE GENOMIC DNA]</scope>
    <source>
        <strain evidence="1">HTHZ2018</strain>
        <tissue evidence="1">Muscle</tissue>
    </source>
</reference>
<organism evidence="1 2">
    <name type="scientific">Takifugu flavidus</name>
    <name type="common">sansaifugu</name>
    <dbReference type="NCBI Taxonomy" id="433684"/>
    <lineage>
        <taxon>Eukaryota</taxon>
        <taxon>Metazoa</taxon>
        <taxon>Chordata</taxon>
        <taxon>Craniata</taxon>
        <taxon>Vertebrata</taxon>
        <taxon>Euteleostomi</taxon>
        <taxon>Actinopterygii</taxon>
        <taxon>Neopterygii</taxon>
        <taxon>Teleostei</taxon>
        <taxon>Neoteleostei</taxon>
        <taxon>Acanthomorphata</taxon>
        <taxon>Eupercaria</taxon>
        <taxon>Tetraodontiformes</taxon>
        <taxon>Tetradontoidea</taxon>
        <taxon>Tetraodontidae</taxon>
        <taxon>Takifugu</taxon>
    </lineage>
</organism>
<accession>A0A5C6P7I5</accession>
<feature type="non-terminal residue" evidence="1">
    <location>
        <position position="1"/>
    </location>
</feature>
<evidence type="ECO:0000313" key="2">
    <source>
        <dbReference type="Proteomes" id="UP000324091"/>
    </source>
</evidence>
<dbReference type="AlphaFoldDB" id="A0A5C6P7I5"/>
<sequence>WRAAPASCLLEGRPCSLRPGGPPLFPAPWRAAPVPCTLEGCSSLERLVTQGEPLGHLIPLQESFSGFSPRLKLEMCDVSDPSPFLSL</sequence>